<reference evidence="2 3" key="1">
    <citation type="submission" date="2024-01" db="EMBL/GenBank/DDBJ databases">
        <title>Genome assemblies of Stephania.</title>
        <authorList>
            <person name="Yang L."/>
        </authorList>
    </citation>
    <scope>NUCLEOTIDE SEQUENCE [LARGE SCALE GENOMIC DNA]</scope>
    <source>
        <strain evidence="2">QJT</strain>
        <tissue evidence="2">Leaf</tissue>
    </source>
</reference>
<evidence type="ECO:0000313" key="2">
    <source>
        <dbReference type="EMBL" id="KAK9146823.1"/>
    </source>
</evidence>
<dbReference type="AlphaFoldDB" id="A0AAP0K817"/>
<name>A0AAP0K817_9MAGN</name>
<accession>A0AAP0K817</accession>
<proteinExistence type="predicted"/>
<keyword evidence="3" id="KW-1185">Reference proteome</keyword>
<feature type="domain" description="KIB1-4 beta-propeller" evidence="1">
    <location>
        <begin position="41"/>
        <end position="124"/>
    </location>
</feature>
<protein>
    <recommendedName>
        <fullName evidence="1">KIB1-4 beta-propeller domain-containing protein</fullName>
    </recommendedName>
</protein>
<gene>
    <name evidence="2" type="ORF">Sjap_006726</name>
</gene>
<evidence type="ECO:0000259" key="1">
    <source>
        <dbReference type="Pfam" id="PF03478"/>
    </source>
</evidence>
<dbReference type="Proteomes" id="UP001417504">
    <property type="component" value="Unassembled WGS sequence"/>
</dbReference>
<sequence>MGLLFKGEKEEEEQRSRCHLLWLHETGNDEHVIIDPMDNERKLQIIDLPQLINFPFIQCLASNHGWLLMLSREDTTLFFYNPFTQAKVDLPYRRSLFEAAAFTAPPTSPDCVIYGFAAVRAVVASTSSGADGDGGNNKLWCVDCLGRVGVFEIEGGVWRVVCGVKSEKVRSVGVGGVVEVGGELVVGVRRKGAGKRGLGELYVLKENKSGGGGEMGWEKIDGGELGGGGVYLGGIGGGVVVDGIGGVGREDQLGEVFFADDFGGWCCVYGKESTDTSHLKWKLQLGNPSLGLKYTPVWIHKSA</sequence>
<evidence type="ECO:0000313" key="3">
    <source>
        <dbReference type="Proteomes" id="UP001417504"/>
    </source>
</evidence>
<dbReference type="Pfam" id="PF03478">
    <property type="entry name" value="Beta-prop_KIB1-4"/>
    <property type="match status" value="1"/>
</dbReference>
<dbReference type="EMBL" id="JBBNAE010000002">
    <property type="protein sequence ID" value="KAK9146823.1"/>
    <property type="molecule type" value="Genomic_DNA"/>
</dbReference>
<comment type="caution">
    <text evidence="2">The sequence shown here is derived from an EMBL/GenBank/DDBJ whole genome shotgun (WGS) entry which is preliminary data.</text>
</comment>
<dbReference type="PANTHER" id="PTHR33127:SF5">
    <property type="entry name" value="TRANSMEMBRANE PROTEIN"/>
    <property type="match status" value="1"/>
</dbReference>
<dbReference type="InterPro" id="IPR005174">
    <property type="entry name" value="KIB1-4_b-propeller"/>
</dbReference>
<dbReference type="PANTHER" id="PTHR33127">
    <property type="entry name" value="TRANSMEMBRANE PROTEIN"/>
    <property type="match status" value="1"/>
</dbReference>
<organism evidence="2 3">
    <name type="scientific">Stephania japonica</name>
    <dbReference type="NCBI Taxonomy" id="461633"/>
    <lineage>
        <taxon>Eukaryota</taxon>
        <taxon>Viridiplantae</taxon>
        <taxon>Streptophyta</taxon>
        <taxon>Embryophyta</taxon>
        <taxon>Tracheophyta</taxon>
        <taxon>Spermatophyta</taxon>
        <taxon>Magnoliopsida</taxon>
        <taxon>Ranunculales</taxon>
        <taxon>Menispermaceae</taxon>
        <taxon>Menispermoideae</taxon>
        <taxon>Cissampelideae</taxon>
        <taxon>Stephania</taxon>
    </lineage>
</organism>